<dbReference type="OrthoDB" id="5046242at2759"/>
<dbReference type="Gene3D" id="3.90.660.10">
    <property type="match status" value="2"/>
</dbReference>
<dbReference type="PRINTS" id="PR00757">
    <property type="entry name" value="AMINEOXDASEF"/>
</dbReference>
<feature type="binding site" evidence="5">
    <location>
        <position position="54"/>
    </location>
    <ligand>
        <name>FAD</name>
        <dbReference type="ChEBI" id="CHEBI:57692"/>
    </ligand>
</feature>
<feature type="binding site" evidence="5">
    <location>
        <position position="424"/>
    </location>
    <ligand>
        <name>substrate</name>
    </ligand>
</feature>
<evidence type="ECO:0000256" key="6">
    <source>
        <dbReference type="RuleBase" id="RU362067"/>
    </source>
</evidence>
<dbReference type="PANTHER" id="PTHR43563">
    <property type="entry name" value="AMINE OXIDASE"/>
    <property type="match status" value="1"/>
</dbReference>
<evidence type="ECO:0000256" key="1">
    <source>
        <dbReference type="ARBA" id="ARBA00001974"/>
    </source>
</evidence>
<sequence length="538" mass="60843">MATPHPTKEGFTYSPAAGLKRGVVTEGAIRPLQSLSAKADSKPFDVIVIGAGYTGLSAARDLTLAGRSVLLLDARDRIGGRTWTSQIDGEKFEMGGVSFPRDIRYSLLARVARTASDVTALPQTWIHWSMGYVWREIQRYGLDQRLSITPNELFPDFSFNKTNFNGQVIQEPFKANFQMCEDAFRRFCDVDGHNGATVIPIATQVVKGVLVNEELVKKYDQYSIADRIAEVRAKNICSERELAFLIPWFVLSWGARPEDASLLELIKWARHGENSFSFLAQILWCYRLTDGQSHLARNIFEEARRTERLCWSFETIVSSVTDRHGSVEVQTSKGTYKALKVVSTLPQNVASKVRFDPPLSALRQEAFSIKHVGQGHKIHSIFNRPELRSGVWNAWHETNDPPYELAAAFGDHTLRDGRVSVVAFGGGNSAKNLPSQDPTKIRRWLKDVDPIFSEAYEGSVWHEWIDDPYAQGHWNMHPPNYYTRFHLELQKPHGNVEFASADWADGWKSFIDGAIEQGTKAAYRINQELQQRPRSSRL</sequence>
<protein>
    <recommendedName>
        <fullName evidence="6">Amine oxidase</fullName>
        <ecNumber evidence="6">1.4.3.-</ecNumber>
    </recommendedName>
</protein>
<reference evidence="8 9" key="1">
    <citation type="submission" date="2020-11" db="EMBL/GenBank/DDBJ databases">
        <title>Kefir isolates.</title>
        <authorList>
            <person name="Marcisauskas S."/>
            <person name="Kim Y."/>
            <person name="Blasche S."/>
        </authorList>
    </citation>
    <scope>NUCLEOTIDE SEQUENCE [LARGE SCALE GENOMIC DNA]</scope>
    <source>
        <strain evidence="8 9">KR</strain>
    </source>
</reference>
<keyword evidence="6" id="KW-0274">FAD</keyword>
<evidence type="ECO:0000259" key="7">
    <source>
        <dbReference type="Pfam" id="PF01593"/>
    </source>
</evidence>
<keyword evidence="9" id="KW-1185">Reference proteome</keyword>
<dbReference type="PANTHER" id="PTHR43563:SF1">
    <property type="entry name" value="AMINE OXIDASE [FLAVIN-CONTAINING] B"/>
    <property type="match status" value="1"/>
</dbReference>
<dbReference type="AlphaFoldDB" id="A0A9P7B2H0"/>
<comment type="caution">
    <text evidence="8">The sequence shown here is derived from an EMBL/GenBank/DDBJ whole genome shotgun (WGS) entry which is preliminary data.</text>
</comment>
<feature type="domain" description="Amine oxidase" evidence="7">
    <location>
        <begin position="124"/>
        <end position="525"/>
    </location>
</feature>
<comment type="similarity">
    <text evidence="2 6">Belongs to the flavin monoamine oxidase family.</text>
</comment>
<dbReference type="Pfam" id="PF01593">
    <property type="entry name" value="Amino_oxidase"/>
    <property type="match status" value="2"/>
</dbReference>
<feature type="binding site" evidence="5">
    <location>
        <position position="317"/>
    </location>
    <ligand>
        <name>FAD</name>
        <dbReference type="ChEBI" id="CHEBI:57692"/>
    </ligand>
</feature>
<evidence type="ECO:0000256" key="4">
    <source>
        <dbReference type="ARBA" id="ARBA00048448"/>
    </source>
</evidence>
<dbReference type="GO" id="GO:0097621">
    <property type="term" value="F:monoamine oxidase activity"/>
    <property type="evidence" value="ECO:0007669"/>
    <property type="project" value="UniProtKB-EC"/>
</dbReference>
<dbReference type="EMBL" id="PUHQ01000139">
    <property type="protein sequence ID" value="KAG0654762.1"/>
    <property type="molecule type" value="Genomic_DNA"/>
</dbReference>
<dbReference type="Proteomes" id="UP000777482">
    <property type="component" value="Unassembled WGS sequence"/>
</dbReference>
<name>A0A9P7B2H0_RHOMI</name>
<evidence type="ECO:0000256" key="2">
    <source>
        <dbReference type="ARBA" id="ARBA00005995"/>
    </source>
</evidence>
<evidence type="ECO:0000313" key="9">
    <source>
        <dbReference type="Proteomes" id="UP000777482"/>
    </source>
</evidence>
<keyword evidence="3 6" id="KW-0560">Oxidoreductase</keyword>
<keyword evidence="6" id="KW-0285">Flavoprotein</keyword>
<dbReference type="InterPro" id="IPR001613">
    <property type="entry name" value="Flavin_amine_oxidase"/>
</dbReference>
<comment type="catalytic activity">
    <reaction evidence="4">
        <text>a secondary aliphatic amine + O2 + H2O = a primary amine + an aldehyde + H2O2</text>
        <dbReference type="Rhea" id="RHEA:26414"/>
        <dbReference type="ChEBI" id="CHEBI:15377"/>
        <dbReference type="ChEBI" id="CHEBI:15379"/>
        <dbReference type="ChEBI" id="CHEBI:16240"/>
        <dbReference type="ChEBI" id="CHEBI:17478"/>
        <dbReference type="ChEBI" id="CHEBI:58855"/>
        <dbReference type="ChEBI" id="CHEBI:65296"/>
        <dbReference type="EC" id="1.4.3.4"/>
    </reaction>
</comment>
<comment type="cofactor">
    <cofactor evidence="1 6">
        <name>FAD</name>
        <dbReference type="ChEBI" id="CHEBI:57692"/>
    </cofactor>
</comment>
<proteinExistence type="inferred from homology"/>
<dbReference type="InterPro" id="IPR036188">
    <property type="entry name" value="FAD/NAD-bd_sf"/>
</dbReference>
<evidence type="ECO:0000256" key="3">
    <source>
        <dbReference type="ARBA" id="ARBA00023002"/>
    </source>
</evidence>
<dbReference type="SUPFAM" id="SSF51905">
    <property type="entry name" value="FAD/NAD(P)-binding domain"/>
    <property type="match status" value="1"/>
</dbReference>
<dbReference type="Gene3D" id="3.50.50.60">
    <property type="entry name" value="FAD/NAD(P)-binding domain"/>
    <property type="match status" value="2"/>
</dbReference>
<dbReference type="EC" id="1.4.3.-" evidence="6"/>
<feature type="domain" description="Amine oxidase" evidence="7">
    <location>
        <begin position="54"/>
        <end position="111"/>
    </location>
</feature>
<dbReference type="InterPro" id="IPR002937">
    <property type="entry name" value="Amino_oxidase"/>
</dbReference>
<dbReference type="InterPro" id="IPR050703">
    <property type="entry name" value="Flavin_MAO"/>
</dbReference>
<gene>
    <name evidence="8" type="ORF">C6P46_001406</name>
</gene>
<evidence type="ECO:0000313" key="8">
    <source>
        <dbReference type="EMBL" id="KAG0654762.1"/>
    </source>
</evidence>
<organism evidence="8 9">
    <name type="scientific">Rhodotorula mucilaginosa</name>
    <name type="common">Yeast</name>
    <name type="synonym">Rhodotorula rubra</name>
    <dbReference type="NCBI Taxonomy" id="5537"/>
    <lineage>
        <taxon>Eukaryota</taxon>
        <taxon>Fungi</taxon>
        <taxon>Dikarya</taxon>
        <taxon>Basidiomycota</taxon>
        <taxon>Pucciniomycotina</taxon>
        <taxon>Microbotryomycetes</taxon>
        <taxon>Sporidiobolales</taxon>
        <taxon>Sporidiobolaceae</taxon>
        <taxon>Rhodotorula</taxon>
    </lineage>
</organism>
<evidence type="ECO:0000256" key="5">
    <source>
        <dbReference type="PIRSR" id="PIRSR601613-1"/>
    </source>
</evidence>
<accession>A0A9P7B2H0</accession>